<feature type="domain" description="Peptidase M1 membrane alanine aminopeptidase" evidence="12">
    <location>
        <begin position="247"/>
        <end position="464"/>
    </location>
</feature>
<feature type="binding site" evidence="9">
    <location>
        <position position="342"/>
    </location>
    <ligand>
        <name>Zn(2+)</name>
        <dbReference type="ChEBI" id="CHEBI:29105"/>
        <note>catalytic</note>
    </ligand>
</feature>
<keyword evidence="4 9" id="KW-0479">Metal-binding</keyword>
<evidence type="ECO:0000256" key="9">
    <source>
        <dbReference type="PIRSR" id="PIRSR634016-3"/>
    </source>
</evidence>
<comment type="similarity">
    <text evidence="1 11">Belongs to the peptidase M1 family.</text>
</comment>
<keyword evidence="2 11" id="KW-0031">Aminopeptidase</keyword>
<dbReference type="InterPro" id="IPR027268">
    <property type="entry name" value="Peptidase_M4/M1_CTD_sf"/>
</dbReference>
<sequence length="888" mass="99784">MTVNDTSAERVVLPGYIVPERYALSLTPDLKAFTFKGRVVIDFTIDSDELVNSNGRQIILHAQELLFESASYTLDDNKDTAIEAEQINVNLKETTVTFIFPSAIPATAKSLQLTVVYQGFLNNQMAGFYRSSYTNMKGESCIMASTQFEALDARRAFPCVDEPARKAVFLVSLTIPSELQCCSNMPERSSVSLDPHTRQVSFWPTPRMSTYLLAFCVGEFDFVQAQTASGVLIKVYTPVGKSKQGEFALDCACKCLELYNEFFKVPYPLPKLDMIAIPEFAAGAMENWGLVTYREVDLLIDPTLASSQQKQRVAVVVNHELAHQWFGNLVTMDWWSGLWLNESFASWCENYATNALYPDYHMWDQFVTGHLAAALRLDALQSSHPIDVPIRHAEEVNQVFDAISYCKGAAVVRMIQAVLGFSAFQEGLQHYMKDFAYKNTSSTDLWQAWEKVSGLPVGELMGSWTHQMGFPLLKVIKEEWKSDSVTLELEQSWFLSDGTVPPEKKLWTIPIMTCTSDGPQADMTLMREETASVTIPLSSESGWVKLNAGQQVPMRILWTSEMLKRYQDPIQSGKMNAMDRAGLVTDAYALVKAGHMKPEQLIQLLQYYLKETEYVVWEGLAMVLGGIDSIVLEDPELAKQFRAFGKRMVLNLLPHVGWQAQTGEPHLTTLLRGLLIGLLSDFAFDDDGVAAEAKSRFQSFLQNPNDVQSLPSDIRSQVFKIVLQNGGATEYEQIKGYYKTASDNAERKHVLNSLGSIQDKSLKVQTMEWMTSGEIKIQDFFYGMGSVGRSNKMGREVAWQYFQDHFEKIKGMVASASSSLMDACIVMCCGGFCSEQKAKEIEQFFEAHPVPKSSRKIEQTLENMRANANFLKVLQSSDLSKESFWSNL</sequence>
<keyword evidence="5 11" id="KW-0378">Hydrolase</keyword>
<dbReference type="OrthoDB" id="10031169at2759"/>
<dbReference type="InterPro" id="IPR045357">
    <property type="entry name" value="Aminopeptidase_N-like_N"/>
</dbReference>
<dbReference type="InParanoid" id="A0A1Z5J6B6"/>
<dbReference type="GO" id="GO:0042277">
    <property type="term" value="F:peptide binding"/>
    <property type="evidence" value="ECO:0007669"/>
    <property type="project" value="TreeGrafter"/>
</dbReference>
<dbReference type="GO" id="GO:0070006">
    <property type="term" value="F:metalloaminopeptidase activity"/>
    <property type="evidence" value="ECO:0007669"/>
    <property type="project" value="TreeGrafter"/>
</dbReference>
<keyword evidence="6 9" id="KW-0862">Zinc</keyword>
<dbReference type="CDD" id="cd09601">
    <property type="entry name" value="M1_APN-Q_like"/>
    <property type="match status" value="1"/>
</dbReference>
<evidence type="ECO:0000256" key="5">
    <source>
        <dbReference type="ARBA" id="ARBA00022801"/>
    </source>
</evidence>
<dbReference type="SUPFAM" id="SSF55486">
    <property type="entry name" value="Metalloproteases ('zincins'), catalytic domain"/>
    <property type="match status" value="1"/>
</dbReference>
<evidence type="ECO:0000256" key="8">
    <source>
        <dbReference type="PIRSR" id="PIRSR634016-1"/>
    </source>
</evidence>
<dbReference type="GO" id="GO:0006508">
    <property type="term" value="P:proteolysis"/>
    <property type="evidence" value="ECO:0007669"/>
    <property type="project" value="UniProtKB-KW"/>
</dbReference>
<gene>
    <name evidence="15" type="ORF">FisN_16Lh237</name>
</gene>
<dbReference type="Gene3D" id="1.10.390.10">
    <property type="entry name" value="Neutral Protease Domain 2"/>
    <property type="match status" value="1"/>
</dbReference>
<dbReference type="InterPro" id="IPR042097">
    <property type="entry name" value="Aminopeptidase_N-like_N_sf"/>
</dbReference>
<evidence type="ECO:0000259" key="12">
    <source>
        <dbReference type="Pfam" id="PF01433"/>
    </source>
</evidence>
<proteinExistence type="inferred from homology"/>
<evidence type="ECO:0000259" key="14">
    <source>
        <dbReference type="Pfam" id="PF17900"/>
    </source>
</evidence>
<accession>A0A1Z5J6B6</accession>
<keyword evidence="16" id="KW-1185">Reference proteome</keyword>
<feature type="active site" description="Proton acceptor" evidence="8">
    <location>
        <position position="320"/>
    </location>
</feature>
<comment type="cofactor">
    <cofactor evidence="9 11">
        <name>Zn(2+)</name>
        <dbReference type="ChEBI" id="CHEBI:29105"/>
    </cofactor>
    <text evidence="9 11">Binds 1 zinc ion per subunit.</text>
</comment>
<dbReference type="Proteomes" id="UP000198406">
    <property type="component" value="Unassembled WGS sequence"/>
</dbReference>
<dbReference type="GO" id="GO:0005615">
    <property type="term" value="C:extracellular space"/>
    <property type="evidence" value="ECO:0007669"/>
    <property type="project" value="TreeGrafter"/>
</dbReference>
<dbReference type="GO" id="GO:0016020">
    <property type="term" value="C:membrane"/>
    <property type="evidence" value="ECO:0007669"/>
    <property type="project" value="TreeGrafter"/>
</dbReference>
<feature type="binding site" evidence="9">
    <location>
        <position position="323"/>
    </location>
    <ligand>
        <name>Zn(2+)</name>
        <dbReference type="ChEBI" id="CHEBI:29105"/>
        <note>catalytic</note>
    </ligand>
</feature>
<reference evidence="15 16" key="1">
    <citation type="journal article" date="2015" name="Plant Cell">
        <title>Oil accumulation by the oleaginous diatom Fistulifera solaris as revealed by the genome and transcriptome.</title>
        <authorList>
            <person name="Tanaka T."/>
            <person name="Maeda Y."/>
            <person name="Veluchamy A."/>
            <person name="Tanaka M."/>
            <person name="Abida H."/>
            <person name="Marechal E."/>
            <person name="Bowler C."/>
            <person name="Muto M."/>
            <person name="Sunaga Y."/>
            <person name="Tanaka M."/>
            <person name="Yoshino T."/>
            <person name="Taniguchi T."/>
            <person name="Fukuda Y."/>
            <person name="Nemoto M."/>
            <person name="Matsumoto M."/>
            <person name="Wong P.S."/>
            <person name="Aburatani S."/>
            <person name="Fujibuchi W."/>
        </authorList>
    </citation>
    <scope>NUCLEOTIDE SEQUENCE [LARGE SCALE GENOMIC DNA]</scope>
    <source>
        <strain evidence="15 16">JPCC DA0580</strain>
    </source>
</reference>
<dbReference type="Pfam" id="PF17900">
    <property type="entry name" value="Peptidase_M1_N"/>
    <property type="match status" value="1"/>
</dbReference>
<feature type="domain" description="Aminopeptidase N-like N-terminal" evidence="14">
    <location>
        <begin position="18"/>
        <end position="212"/>
    </location>
</feature>
<feature type="binding site" evidence="9">
    <location>
        <position position="319"/>
    </location>
    <ligand>
        <name>Zn(2+)</name>
        <dbReference type="ChEBI" id="CHEBI:29105"/>
        <note>catalytic</note>
    </ligand>
</feature>
<evidence type="ECO:0000313" key="16">
    <source>
        <dbReference type="Proteomes" id="UP000198406"/>
    </source>
</evidence>
<dbReference type="Gene3D" id="1.25.50.20">
    <property type="match status" value="1"/>
</dbReference>
<dbReference type="Pfam" id="PF11838">
    <property type="entry name" value="ERAP1_C"/>
    <property type="match status" value="1"/>
</dbReference>
<evidence type="ECO:0000259" key="13">
    <source>
        <dbReference type="Pfam" id="PF11838"/>
    </source>
</evidence>
<keyword evidence="7 11" id="KW-0482">Metalloprotease</keyword>
<dbReference type="Gene3D" id="2.60.40.1730">
    <property type="entry name" value="tricorn interacting facor f3 domain"/>
    <property type="match status" value="1"/>
</dbReference>
<evidence type="ECO:0000256" key="3">
    <source>
        <dbReference type="ARBA" id="ARBA00022670"/>
    </source>
</evidence>
<evidence type="ECO:0000256" key="7">
    <source>
        <dbReference type="ARBA" id="ARBA00023049"/>
    </source>
</evidence>
<evidence type="ECO:0000256" key="6">
    <source>
        <dbReference type="ARBA" id="ARBA00022833"/>
    </source>
</evidence>
<dbReference type="FunFam" id="2.60.40.1730:FF:000002">
    <property type="entry name" value="Aminopeptidase"/>
    <property type="match status" value="1"/>
</dbReference>
<dbReference type="GO" id="GO:0005737">
    <property type="term" value="C:cytoplasm"/>
    <property type="evidence" value="ECO:0007669"/>
    <property type="project" value="TreeGrafter"/>
</dbReference>
<dbReference type="FunFam" id="1.10.390.10:FF:000001">
    <property type="entry name" value="Aminopeptidase"/>
    <property type="match status" value="1"/>
</dbReference>
<dbReference type="InterPro" id="IPR034016">
    <property type="entry name" value="M1_APN-typ"/>
</dbReference>
<evidence type="ECO:0000256" key="2">
    <source>
        <dbReference type="ARBA" id="ARBA00022438"/>
    </source>
</evidence>
<protein>
    <recommendedName>
        <fullName evidence="11">Aminopeptidase</fullName>
        <ecNumber evidence="11">3.4.11.-</ecNumber>
    </recommendedName>
</protein>
<feature type="domain" description="ERAP1-like C-terminal" evidence="13">
    <location>
        <begin position="543"/>
        <end position="866"/>
    </location>
</feature>
<name>A0A1Z5J6B6_FISSO</name>
<dbReference type="InterPro" id="IPR001930">
    <property type="entry name" value="Peptidase_M1"/>
</dbReference>
<evidence type="ECO:0000256" key="10">
    <source>
        <dbReference type="PIRSR" id="PIRSR634016-4"/>
    </source>
</evidence>
<dbReference type="GO" id="GO:0008270">
    <property type="term" value="F:zinc ion binding"/>
    <property type="evidence" value="ECO:0007669"/>
    <property type="project" value="UniProtKB-UniRule"/>
</dbReference>
<dbReference type="GO" id="GO:0043171">
    <property type="term" value="P:peptide catabolic process"/>
    <property type="evidence" value="ECO:0007669"/>
    <property type="project" value="TreeGrafter"/>
</dbReference>
<comment type="caution">
    <text evidence="15">The sequence shown here is derived from an EMBL/GenBank/DDBJ whole genome shotgun (WGS) entry which is preliminary data.</text>
</comment>
<dbReference type="EC" id="3.4.11.-" evidence="11"/>
<dbReference type="Pfam" id="PF01433">
    <property type="entry name" value="Peptidase_M1"/>
    <property type="match status" value="1"/>
</dbReference>
<dbReference type="PANTHER" id="PTHR11533:SF174">
    <property type="entry name" value="PUROMYCIN-SENSITIVE AMINOPEPTIDASE-RELATED"/>
    <property type="match status" value="1"/>
</dbReference>
<feature type="site" description="Transition state stabilizer" evidence="10">
    <location>
        <position position="405"/>
    </location>
</feature>
<dbReference type="SUPFAM" id="SSF63737">
    <property type="entry name" value="Leukotriene A4 hydrolase N-terminal domain"/>
    <property type="match status" value="1"/>
</dbReference>
<dbReference type="AlphaFoldDB" id="A0A1Z5J6B6"/>
<dbReference type="InterPro" id="IPR014782">
    <property type="entry name" value="Peptidase_M1_dom"/>
</dbReference>
<dbReference type="Gene3D" id="2.60.40.1910">
    <property type="match status" value="1"/>
</dbReference>
<organism evidence="15 16">
    <name type="scientific">Fistulifera solaris</name>
    <name type="common">Oleaginous diatom</name>
    <dbReference type="NCBI Taxonomy" id="1519565"/>
    <lineage>
        <taxon>Eukaryota</taxon>
        <taxon>Sar</taxon>
        <taxon>Stramenopiles</taxon>
        <taxon>Ochrophyta</taxon>
        <taxon>Bacillariophyta</taxon>
        <taxon>Bacillariophyceae</taxon>
        <taxon>Bacillariophycidae</taxon>
        <taxon>Naviculales</taxon>
        <taxon>Naviculaceae</taxon>
        <taxon>Fistulifera</taxon>
    </lineage>
</organism>
<keyword evidence="3 11" id="KW-0645">Protease</keyword>
<dbReference type="PANTHER" id="PTHR11533">
    <property type="entry name" value="PROTEASE M1 ZINC METALLOPROTEASE"/>
    <property type="match status" value="1"/>
</dbReference>
<evidence type="ECO:0000256" key="4">
    <source>
        <dbReference type="ARBA" id="ARBA00022723"/>
    </source>
</evidence>
<dbReference type="InterPro" id="IPR050344">
    <property type="entry name" value="Peptidase_M1_aminopeptidases"/>
</dbReference>
<evidence type="ECO:0000256" key="11">
    <source>
        <dbReference type="RuleBase" id="RU364040"/>
    </source>
</evidence>
<evidence type="ECO:0000256" key="1">
    <source>
        <dbReference type="ARBA" id="ARBA00010136"/>
    </source>
</evidence>
<dbReference type="EMBL" id="BDSP01000008">
    <property type="protein sequence ID" value="GAX09543.1"/>
    <property type="molecule type" value="Genomic_DNA"/>
</dbReference>
<dbReference type="InterPro" id="IPR024571">
    <property type="entry name" value="ERAP1-like_C_dom"/>
</dbReference>
<evidence type="ECO:0000313" key="15">
    <source>
        <dbReference type="EMBL" id="GAX09543.1"/>
    </source>
</evidence>
<dbReference type="FunFam" id="1.25.50.20:FF:000002">
    <property type="entry name" value="Aminopeptidase"/>
    <property type="match status" value="1"/>
</dbReference>
<dbReference type="PRINTS" id="PR00756">
    <property type="entry name" value="ALADIPTASE"/>
</dbReference>